<feature type="region of interest" description="Disordered" evidence="1">
    <location>
        <begin position="73"/>
        <end position="102"/>
    </location>
</feature>
<accession>A0ABR1D5E7</accession>
<protein>
    <submittedName>
        <fullName evidence="2">Uncharacterized protein</fullName>
    </submittedName>
</protein>
<sequence>MLLYAPHAVAHEHRLLQIQLKTDTPHVSSNSLPTIKLHSHVAPLQLSHCVRDGGCEYFGIPHIRICSTASSSVMNDQGGVRRSQQKKFKPVEQFFEKPKKSK</sequence>
<keyword evidence="3" id="KW-1185">Reference proteome</keyword>
<evidence type="ECO:0000313" key="2">
    <source>
        <dbReference type="EMBL" id="KAK6745727.1"/>
    </source>
</evidence>
<reference evidence="2 3" key="1">
    <citation type="submission" date="2023-08" db="EMBL/GenBank/DDBJ databases">
        <title>A Necator americanus chromosomal reference genome.</title>
        <authorList>
            <person name="Ilik V."/>
            <person name="Petrzelkova K.J."/>
            <person name="Pardy F."/>
            <person name="Fuh T."/>
            <person name="Niatou-Singa F.S."/>
            <person name="Gouil Q."/>
            <person name="Baker L."/>
            <person name="Ritchie M.E."/>
            <person name="Jex A.R."/>
            <person name="Gazzola D."/>
            <person name="Li H."/>
            <person name="Toshio Fujiwara R."/>
            <person name="Zhan B."/>
            <person name="Aroian R.V."/>
            <person name="Pafco B."/>
            <person name="Schwarz E.M."/>
        </authorList>
    </citation>
    <scope>NUCLEOTIDE SEQUENCE [LARGE SCALE GENOMIC DNA]</scope>
    <source>
        <strain evidence="2 3">Aroian</strain>
        <tissue evidence="2">Whole animal</tissue>
    </source>
</reference>
<organism evidence="2 3">
    <name type="scientific">Necator americanus</name>
    <name type="common">Human hookworm</name>
    <dbReference type="NCBI Taxonomy" id="51031"/>
    <lineage>
        <taxon>Eukaryota</taxon>
        <taxon>Metazoa</taxon>
        <taxon>Ecdysozoa</taxon>
        <taxon>Nematoda</taxon>
        <taxon>Chromadorea</taxon>
        <taxon>Rhabditida</taxon>
        <taxon>Rhabditina</taxon>
        <taxon>Rhabditomorpha</taxon>
        <taxon>Strongyloidea</taxon>
        <taxon>Ancylostomatidae</taxon>
        <taxon>Bunostominae</taxon>
        <taxon>Necator</taxon>
    </lineage>
</organism>
<dbReference type="EMBL" id="JAVFWL010000003">
    <property type="protein sequence ID" value="KAK6745727.1"/>
    <property type="molecule type" value="Genomic_DNA"/>
</dbReference>
<gene>
    <name evidence="2" type="primary">Necator_chrIII.g12837</name>
    <name evidence="2" type="ORF">RB195_012070</name>
</gene>
<evidence type="ECO:0000256" key="1">
    <source>
        <dbReference type="SAM" id="MobiDB-lite"/>
    </source>
</evidence>
<dbReference type="Proteomes" id="UP001303046">
    <property type="component" value="Unassembled WGS sequence"/>
</dbReference>
<comment type="caution">
    <text evidence="2">The sequence shown here is derived from an EMBL/GenBank/DDBJ whole genome shotgun (WGS) entry which is preliminary data.</text>
</comment>
<name>A0ABR1D5E7_NECAM</name>
<evidence type="ECO:0000313" key="3">
    <source>
        <dbReference type="Proteomes" id="UP001303046"/>
    </source>
</evidence>
<proteinExistence type="predicted"/>